<dbReference type="SUPFAM" id="SSF81324">
    <property type="entry name" value="Voltage-gated potassium channels"/>
    <property type="match status" value="3"/>
</dbReference>
<name>A0A9P1BX82_9DINO</name>
<dbReference type="InterPro" id="IPR011992">
    <property type="entry name" value="EF-hand-dom_pair"/>
</dbReference>
<dbReference type="PRINTS" id="PR01333">
    <property type="entry name" value="2POREKCHANEL"/>
</dbReference>
<comment type="caution">
    <text evidence="12">The sequence shown here is derived from an EMBL/GenBank/DDBJ whole genome shotgun (WGS) entry which is preliminary data.</text>
</comment>
<feature type="domain" description="EF-hand" evidence="10">
    <location>
        <begin position="493"/>
        <end position="528"/>
    </location>
</feature>
<proteinExistence type="predicted"/>
<dbReference type="PANTHER" id="PTHR11003">
    <property type="entry name" value="POTASSIUM CHANNEL, SUBFAMILY K"/>
    <property type="match status" value="1"/>
</dbReference>
<feature type="transmembrane region" description="Helical" evidence="9">
    <location>
        <begin position="117"/>
        <end position="137"/>
    </location>
</feature>
<dbReference type="GO" id="GO:0022841">
    <property type="term" value="F:potassium ion leak channel activity"/>
    <property type="evidence" value="ECO:0007669"/>
    <property type="project" value="TreeGrafter"/>
</dbReference>
<keyword evidence="4" id="KW-0106">Calcium</keyword>
<dbReference type="GO" id="GO:0005737">
    <property type="term" value="C:cytoplasm"/>
    <property type="evidence" value="ECO:0007669"/>
    <property type="project" value="UniProtKB-ARBA"/>
</dbReference>
<dbReference type="InterPro" id="IPR018247">
    <property type="entry name" value="EF_Hand_1_Ca_BS"/>
</dbReference>
<dbReference type="Gene3D" id="1.20.120.350">
    <property type="entry name" value="Voltage-gated potassium channels. Chain C"/>
    <property type="match status" value="1"/>
</dbReference>
<keyword evidence="14" id="KW-1185">Reference proteome</keyword>
<feature type="transmembrane region" description="Helical" evidence="9">
    <location>
        <begin position="1107"/>
        <end position="1132"/>
    </location>
</feature>
<feature type="transmembrane region" description="Helical" evidence="9">
    <location>
        <begin position="932"/>
        <end position="953"/>
    </location>
</feature>
<evidence type="ECO:0000256" key="8">
    <source>
        <dbReference type="ARBA" id="ARBA00023303"/>
    </source>
</evidence>
<dbReference type="PROSITE" id="PS00018">
    <property type="entry name" value="EF_HAND_1"/>
    <property type="match status" value="2"/>
</dbReference>
<feature type="transmembrane region" description="Helical" evidence="9">
    <location>
        <begin position="981"/>
        <end position="1000"/>
    </location>
</feature>
<protein>
    <submittedName>
        <fullName evidence="12">Uncharacterized protein</fullName>
    </submittedName>
</protein>
<dbReference type="Gene3D" id="3.40.50.300">
    <property type="entry name" value="P-loop containing nucleotide triphosphate hydrolases"/>
    <property type="match status" value="1"/>
</dbReference>
<feature type="transmembrane region" description="Helical" evidence="9">
    <location>
        <begin position="21"/>
        <end position="45"/>
    </location>
</feature>
<keyword evidence="2" id="KW-0813">Transport</keyword>
<dbReference type="PANTHER" id="PTHR11003:SF330">
    <property type="entry name" value="POTASSIUM CHANNEL DOMAIN-CONTAINING PROTEIN"/>
    <property type="match status" value="1"/>
</dbReference>
<evidence type="ECO:0000256" key="1">
    <source>
        <dbReference type="ARBA" id="ARBA00004141"/>
    </source>
</evidence>
<feature type="domain" description="Helicase C-terminal" evidence="11">
    <location>
        <begin position="611"/>
        <end position="791"/>
    </location>
</feature>
<dbReference type="EMBL" id="CAMXCT020000613">
    <property type="protein sequence ID" value="CAL1134526.1"/>
    <property type="molecule type" value="Genomic_DNA"/>
</dbReference>
<keyword evidence="3 9" id="KW-0812">Transmembrane</keyword>
<dbReference type="GO" id="GO:0030322">
    <property type="term" value="P:stabilization of membrane potential"/>
    <property type="evidence" value="ECO:0007669"/>
    <property type="project" value="TreeGrafter"/>
</dbReference>
<dbReference type="Pfam" id="PF07885">
    <property type="entry name" value="Ion_trans_2"/>
    <property type="match status" value="2"/>
</dbReference>
<comment type="subcellular location">
    <subcellularLocation>
        <location evidence="1">Membrane</location>
        <topology evidence="1">Multi-pass membrane protein</topology>
    </subcellularLocation>
</comment>
<dbReference type="SMART" id="SM00054">
    <property type="entry name" value="EFh"/>
    <property type="match status" value="2"/>
</dbReference>
<dbReference type="Proteomes" id="UP001152797">
    <property type="component" value="Unassembled WGS sequence"/>
</dbReference>
<feature type="transmembrane region" description="Helical" evidence="9">
    <location>
        <begin position="239"/>
        <end position="258"/>
    </location>
</feature>
<reference evidence="13 14" key="2">
    <citation type="submission" date="2024-05" db="EMBL/GenBank/DDBJ databases">
        <authorList>
            <person name="Chen Y."/>
            <person name="Shah S."/>
            <person name="Dougan E. K."/>
            <person name="Thang M."/>
            <person name="Chan C."/>
        </authorList>
    </citation>
    <scope>NUCLEOTIDE SEQUENCE [LARGE SCALE GENOMIC DNA]</scope>
</reference>
<evidence type="ECO:0000256" key="5">
    <source>
        <dbReference type="ARBA" id="ARBA00022989"/>
    </source>
</evidence>
<dbReference type="InterPro" id="IPR002048">
    <property type="entry name" value="EF_hand_dom"/>
</dbReference>
<keyword evidence="5 9" id="KW-1133">Transmembrane helix</keyword>
<dbReference type="Gene3D" id="1.10.238.10">
    <property type="entry name" value="EF-hand"/>
    <property type="match status" value="1"/>
</dbReference>
<accession>A0A9P1BX82</accession>
<evidence type="ECO:0000259" key="11">
    <source>
        <dbReference type="PROSITE" id="PS51194"/>
    </source>
</evidence>
<feature type="transmembrane region" description="Helical" evidence="9">
    <location>
        <begin position="1054"/>
        <end position="1074"/>
    </location>
</feature>
<keyword evidence="7 9" id="KW-0472">Membrane</keyword>
<evidence type="ECO:0000259" key="10">
    <source>
        <dbReference type="PROSITE" id="PS50222"/>
    </source>
</evidence>
<dbReference type="PROSITE" id="PS50222">
    <property type="entry name" value="EF_HAND_2"/>
    <property type="match status" value="2"/>
</dbReference>
<evidence type="ECO:0000256" key="3">
    <source>
        <dbReference type="ARBA" id="ARBA00022692"/>
    </source>
</evidence>
<reference evidence="12" key="1">
    <citation type="submission" date="2022-10" db="EMBL/GenBank/DDBJ databases">
        <authorList>
            <person name="Chen Y."/>
            <person name="Dougan E. K."/>
            <person name="Chan C."/>
            <person name="Rhodes N."/>
            <person name="Thang M."/>
        </authorList>
    </citation>
    <scope>NUCLEOTIDE SEQUENCE</scope>
</reference>
<dbReference type="GO" id="GO:0005509">
    <property type="term" value="F:calcium ion binding"/>
    <property type="evidence" value="ECO:0007669"/>
    <property type="project" value="InterPro"/>
</dbReference>
<dbReference type="InterPro" id="IPR027359">
    <property type="entry name" value="Volt_channel_dom_sf"/>
</dbReference>
<keyword evidence="6" id="KW-0406">Ion transport</keyword>
<feature type="transmembrane region" description="Helical" evidence="9">
    <location>
        <begin position="446"/>
        <end position="469"/>
    </location>
</feature>
<evidence type="ECO:0000256" key="2">
    <source>
        <dbReference type="ARBA" id="ARBA00022448"/>
    </source>
</evidence>
<dbReference type="CDD" id="cd00051">
    <property type="entry name" value="EFh"/>
    <property type="match status" value="1"/>
</dbReference>
<evidence type="ECO:0000313" key="12">
    <source>
        <dbReference type="EMBL" id="CAI3981151.1"/>
    </source>
</evidence>
<feature type="transmembrane region" description="Helical" evidence="9">
    <location>
        <begin position="51"/>
        <end position="73"/>
    </location>
</feature>
<evidence type="ECO:0000256" key="4">
    <source>
        <dbReference type="ARBA" id="ARBA00022837"/>
    </source>
</evidence>
<dbReference type="GO" id="GO:0015271">
    <property type="term" value="F:outward rectifier potassium channel activity"/>
    <property type="evidence" value="ECO:0007669"/>
    <property type="project" value="TreeGrafter"/>
</dbReference>
<dbReference type="InterPro" id="IPR005821">
    <property type="entry name" value="Ion_trans_dom"/>
</dbReference>
<keyword evidence="8" id="KW-0407">Ion channel</keyword>
<dbReference type="SMART" id="SM00490">
    <property type="entry name" value="HELICc"/>
    <property type="match status" value="1"/>
</dbReference>
<dbReference type="Pfam" id="PF00520">
    <property type="entry name" value="Ion_trans"/>
    <property type="match status" value="1"/>
</dbReference>
<feature type="domain" description="EF-hand" evidence="10">
    <location>
        <begin position="536"/>
        <end position="571"/>
    </location>
</feature>
<feature type="transmembrane region" description="Helical" evidence="9">
    <location>
        <begin position="270"/>
        <end position="291"/>
    </location>
</feature>
<sequence length="1145" mass="128797">MPKQTVTTRVKSTKLTDQHPWLEILFRLLGAFGSTVLFGIRLVIAEFLFGIMAWVPVKAVGALLAAVPLVYTGRKNLESFISCKNYLEALAELTKLLTISGPFIWFGLRCLDWELGVRAMLAALLSNFSLLVIRLVLHSQMKSGKVEKEEKKKSSKKLMAAELLSTQRNVPKRQQTTGEQREHVFMAKAVSSFSGIFDYRWFTSQKPVPVVRLQSAFQQMNCEWAQDIRRKQLHIATHPILNAIIVVLLIANTIFLGFEVDDKRSAAAGGHWFFVMMELSFAAVFIGEWFIRLHHQRWEFFADNWNVFDYTLVLMGFNDSMMTLLTPLAGTQLARAFRVFRGLRVARSVRTVKKLSGLWFIIGGLLETVKTMMLVAAMGSILIFALGVALTTVVTSQPFILELWWQASIYMGSVARSMLTILQVATLDGWTQSVAHPLWELSPFGFFTLILSVIVLNFGTFNILVAVMVERISTMSSDSKELNSRACAMAEQMILRQLLKEFEQQDEDGNGNLSLKEFKKLIRQPNLLGKLSLLGLHANEAEELFSLLDADASGEVTGEELVQGIQKLKGPAKGQDTVYLISVVQRENWRAGCFVQLMRRVNQKVDQIQVRLNHVGARLGRESAKNHHRELYFQHLQTEAANRDLVIAEMDYRRFTQYPILEVDFELLTPWYAKNIKAIFFTPRFRDAQKFADGEVPFVAMNALVANIMIATEFGGRGIDWHEVDHVVNFQMPMGAVNWLHRVGRTGRMGKRGLVSNFVGSKDQTLAQLIQAQLAQGKDLHTLFSRRRSLQGPQLCEDGFAKNGTMLVQVATCGGCGGCRSDVRFVSTVSLSRAMQTVSRGATLPGAWQLQRHGQTTRHSVLGQKMAVRRHKSPQSIKNSRYWPLKIPLLWAAPLAALRRASFVALFKVKGRRSISLTEDGRRRNWFEIAGSFRLSSVVLIYVLSSIVVYGQLEGWNAEDSVYFAVSALTTVGYGDLVPSHPFSCIFFSFAILVALVLLATRLSSYLSYLVEKEANEAKTRLIQQLRSPFSLSDDEEIMDEEGQRRKIRQRFRAQLQLLTTYLLLASCISKHALGLASSWQALYFSVVTLTTVGFGDLVPVTASGKWVVSILCLFGVPIFGNTMAELVALIYGERTRHVKQQPLS</sequence>
<dbReference type="InterPro" id="IPR013099">
    <property type="entry name" value="K_chnl_dom"/>
</dbReference>
<dbReference type="EMBL" id="CAMXCT030000613">
    <property type="protein sequence ID" value="CAL4768463.1"/>
    <property type="molecule type" value="Genomic_DNA"/>
</dbReference>
<dbReference type="GO" id="GO:0005886">
    <property type="term" value="C:plasma membrane"/>
    <property type="evidence" value="ECO:0007669"/>
    <property type="project" value="TreeGrafter"/>
</dbReference>
<dbReference type="AlphaFoldDB" id="A0A9P1BX82"/>
<dbReference type="InterPro" id="IPR001650">
    <property type="entry name" value="Helicase_C-like"/>
</dbReference>
<evidence type="ECO:0000256" key="9">
    <source>
        <dbReference type="SAM" id="Phobius"/>
    </source>
</evidence>
<dbReference type="PROSITE" id="PS51194">
    <property type="entry name" value="HELICASE_CTER"/>
    <property type="match status" value="1"/>
</dbReference>
<dbReference type="SUPFAM" id="SSF47473">
    <property type="entry name" value="EF-hand"/>
    <property type="match status" value="1"/>
</dbReference>
<evidence type="ECO:0000313" key="13">
    <source>
        <dbReference type="EMBL" id="CAL4768463.1"/>
    </source>
</evidence>
<evidence type="ECO:0000256" key="7">
    <source>
        <dbReference type="ARBA" id="ARBA00023136"/>
    </source>
</evidence>
<dbReference type="OrthoDB" id="416585at2759"/>
<gene>
    <name evidence="12" type="ORF">C1SCF055_LOCUS8968</name>
</gene>
<evidence type="ECO:0000256" key="6">
    <source>
        <dbReference type="ARBA" id="ARBA00023065"/>
    </source>
</evidence>
<dbReference type="InterPro" id="IPR027417">
    <property type="entry name" value="P-loop_NTPase"/>
</dbReference>
<feature type="transmembrane region" description="Helical" evidence="9">
    <location>
        <begin position="85"/>
        <end position="105"/>
    </location>
</feature>
<dbReference type="SUPFAM" id="SSF52540">
    <property type="entry name" value="P-loop containing nucleoside triphosphate hydrolases"/>
    <property type="match status" value="1"/>
</dbReference>
<evidence type="ECO:0000313" key="14">
    <source>
        <dbReference type="Proteomes" id="UP001152797"/>
    </source>
</evidence>
<dbReference type="Gene3D" id="1.10.287.70">
    <property type="match status" value="3"/>
</dbReference>
<dbReference type="Pfam" id="PF00271">
    <property type="entry name" value="Helicase_C"/>
    <property type="match status" value="1"/>
</dbReference>
<organism evidence="12">
    <name type="scientific">Cladocopium goreaui</name>
    <dbReference type="NCBI Taxonomy" id="2562237"/>
    <lineage>
        <taxon>Eukaryota</taxon>
        <taxon>Sar</taxon>
        <taxon>Alveolata</taxon>
        <taxon>Dinophyceae</taxon>
        <taxon>Suessiales</taxon>
        <taxon>Symbiodiniaceae</taxon>
        <taxon>Cladocopium</taxon>
    </lineage>
</organism>
<dbReference type="InterPro" id="IPR003280">
    <property type="entry name" value="2pore_dom_K_chnl"/>
</dbReference>
<feature type="transmembrane region" description="Helical" evidence="9">
    <location>
        <begin position="372"/>
        <end position="395"/>
    </location>
</feature>
<dbReference type="EMBL" id="CAMXCT010000613">
    <property type="protein sequence ID" value="CAI3981151.1"/>
    <property type="molecule type" value="Genomic_DNA"/>
</dbReference>